<feature type="domain" description="N-acetyltransferase" evidence="3">
    <location>
        <begin position="1"/>
        <end position="129"/>
    </location>
</feature>
<dbReference type="GO" id="GO:0008080">
    <property type="term" value="F:N-acetyltransferase activity"/>
    <property type="evidence" value="ECO:0007669"/>
    <property type="project" value="InterPro"/>
</dbReference>
<dbReference type="Proteomes" id="UP000553888">
    <property type="component" value="Unassembled WGS sequence"/>
</dbReference>
<reference evidence="4 5" key="1">
    <citation type="submission" date="2020-07" db="EMBL/GenBank/DDBJ databases">
        <title>Sequencing the genomes of 1000 actinobacteria strains.</title>
        <authorList>
            <person name="Klenk H.-P."/>
        </authorList>
    </citation>
    <scope>NUCLEOTIDE SEQUENCE [LARGE SCALE GENOMIC DNA]</scope>
    <source>
        <strain evidence="4 5">DSM 23141</strain>
    </source>
</reference>
<evidence type="ECO:0000256" key="1">
    <source>
        <dbReference type="ARBA" id="ARBA00022679"/>
    </source>
</evidence>
<protein>
    <submittedName>
        <fullName evidence="4">GNAT superfamily N-acetyltransferase</fullName>
    </submittedName>
</protein>
<dbReference type="InterPro" id="IPR045039">
    <property type="entry name" value="NSI-like"/>
</dbReference>
<proteinExistence type="predicted"/>
<organism evidence="4 5">
    <name type="scientific">Schumannella luteola</name>
    <dbReference type="NCBI Taxonomy" id="472059"/>
    <lineage>
        <taxon>Bacteria</taxon>
        <taxon>Bacillati</taxon>
        <taxon>Actinomycetota</taxon>
        <taxon>Actinomycetes</taxon>
        <taxon>Micrococcales</taxon>
        <taxon>Microbacteriaceae</taxon>
        <taxon>Schumannella</taxon>
    </lineage>
</organism>
<name>A0A852Y9B6_9MICO</name>
<dbReference type="Pfam" id="PF00583">
    <property type="entry name" value="Acetyltransf_1"/>
    <property type="match status" value="1"/>
</dbReference>
<dbReference type="CDD" id="cd04301">
    <property type="entry name" value="NAT_SF"/>
    <property type="match status" value="1"/>
</dbReference>
<keyword evidence="5" id="KW-1185">Reference proteome</keyword>
<dbReference type="RefSeq" id="WP_179564756.1">
    <property type="nucleotide sequence ID" value="NZ_JACBZY010000001.1"/>
</dbReference>
<gene>
    <name evidence="4" type="ORF">BJ979_000437</name>
</gene>
<evidence type="ECO:0000313" key="5">
    <source>
        <dbReference type="Proteomes" id="UP000553888"/>
    </source>
</evidence>
<dbReference type="PANTHER" id="PTHR43626">
    <property type="entry name" value="ACYL-COA N-ACYLTRANSFERASE"/>
    <property type="match status" value="1"/>
</dbReference>
<dbReference type="SUPFAM" id="SSF55729">
    <property type="entry name" value="Acyl-CoA N-acyltransferases (Nat)"/>
    <property type="match status" value="1"/>
</dbReference>
<keyword evidence="1 4" id="KW-0808">Transferase</keyword>
<evidence type="ECO:0000259" key="3">
    <source>
        <dbReference type="PROSITE" id="PS51186"/>
    </source>
</evidence>
<accession>A0A852Y9B6</accession>
<dbReference type="PANTHER" id="PTHR43626:SF4">
    <property type="entry name" value="GCN5-RELATED N-ACETYLTRANSFERASE 2, CHLOROPLASTIC"/>
    <property type="match status" value="1"/>
</dbReference>
<dbReference type="PROSITE" id="PS51186">
    <property type="entry name" value="GNAT"/>
    <property type="match status" value="1"/>
</dbReference>
<dbReference type="AlphaFoldDB" id="A0A852Y9B6"/>
<evidence type="ECO:0000313" key="4">
    <source>
        <dbReference type="EMBL" id="NYG97811.1"/>
    </source>
</evidence>
<dbReference type="EMBL" id="JACBZY010000001">
    <property type="protein sequence ID" value="NYG97811.1"/>
    <property type="molecule type" value="Genomic_DNA"/>
</dbReference>
<dbReference type="InterPro" id="IPR000182">
    <property type="entry name" value="GNAT_dom"/>
</dbReference>
<comment type="caution">
    <text evidence="4">The sequence shown here is derived from an EMBL/GenBank/DDBJ whole genome shotgun (WGS) entry which is preliminary data.</text>
</comment>
<keyword evidence="2" id="KW-0012">Acyltransferase</keyword>
<dbReference type="GO" id="GO:0005737">
    <property type="term" value="C:cytoplasm"/>
    <property type="evidence" value="ECO:0007669"/>
    <property type="project" value="TreeGrafter"/>
</dbReference>
<evidence type="ECO:0000256" key="2">
    <source>
        <dbReference type="ARBA" id="ARBA00023315"/>
    </source>
</evidence>
<dbReference type="InterPro" id="IPR016181">
    <property type="entry name" value="Acyl_CoA_acyltransferase"/>
</dbReference>
<dbReference type="Gene3D" id="3.40.630.30">
    <property type="match status" value="1"/>
</dbReference>
<sequence>MLLSWRAPVDDAELSRLHAEAFAHAASVEPWAQRLERHSIGWATARQNGALVGFVNVVGDGGAHAFLIDTVVAPALQGGGIGRQLVALAVAETRATGAAWLHVDFESRLEGFYRQAGFGPTHAGLIALA</sequence>